<dbReference type="PANTHER" id="PTHR34820:SF4">
    <property type="entry name" value="INNER MEMBRANE PROTEIN YEBZ"/>
    <property type="match status" value="1"/>
</dbReference>
<feature type="transmembrane region" description="Helical" evidence="7">
    <location>
        <begin position="285"/>
        <end position="306"/>
    </location>
</feature>
<evidence type="ECO:0000256" key="3">
    <source>
        <dbReference type="ARBA" id="ARBA00022692"/>
    </source>
</evidence>
<feature type="transmembrane region" description="Helical" evidence="7">
    <location>
        <begin position="532"/>
        <end position="553"/>
    </location>
</feature>
<feature type="transmembrane region" description="Helical" evidence="7">
    <location>
        <begin position="147"/>
        <end position="171"/>
    </location>
</feature>
<feature type="transmembrane region" description="Helical" evidence="7">
    <location>
        <begin position="500"/>
        <end position="520"/>
    </location>
</feature>
<feature type="transmembrane region" description="Helical" evidence="7">
    <location>
        <begin position="105"/>
        <end position="127"/>
    </location>
</feature>
<evidence type="ECO:0000256" key="5">
    <source>
        <dbReference type="ARBA" id="ARBA00023136"/>
    </source>
</evidence>
<feature type="transmembrane region" description="Helical" evidence="7">
    <location>
        <begin position="617"/>
        <end position="639"/>
    </location>
</feature>
<name>A0A4U6QLN6_9ACTN</name>
<dbReference type="Pfam" id="PF09678">
    <property type="entry name" value="Caa3_CtaG"/>
    <property type="match status" value="1"/>
</dbReference>
<evidence type="ECO:0000256" key="6">
    <source>
        <dbReference type="SAM" id="MobiDB-lite"/>
    </source>
</evidence>
<dbReference type="GO" id="GO:0005886">
    <property type="term" value="C:plasma membrane"/>
    <property type="evidence" value="ECO:0007669"/>
    <property type="project" value="UniProtKB-SubCell"/>
</dbReference>
<feature type="transmembrane region" description="Helical" evidence="7">
    <location>
        <begin position="326"/>
        <end position="344"/>
    </location>
</feature>
<feature type="transmembrane region" description="Helical" evidence="7">
    <location>
        <begin position="385"/>
        <end position="405"/>
    </location>
</feature>
<keyword evidence="5 7" id="KW-0472">Membrane</keyword>
<dbReference type="AlphaFoldDB" id="A0A4U6QLN6"/>
<dbReference type="InterPro" id="IPR019108">
    <property type="entry name" value="Caa3_assmbl_CtaG-rel"/>
</dbReference>
<feature type="transmembrane region" description="Helical" evidence="7">
    <location>
        <begin position="21"/>
        <end position="48"/>
    </location>
</feature>
<feature type="transmembrane region" description="Helical" evidence="7">
    <location>
        <begin position="565"/>
        <end position="586"/>
    </location>
</feature>
<comment type="subcellular location">
    <subcellularLocation>
        <location evidence="1">Cell membrane</location>
        <topology evidence="1">Multi-pass membrane protein</topology>
    </subcellularLocation>
</comment>
<feature type="transmembrane region" description="Helical" evidence="7">
    <location>
        <begin position="250"/>
        <end position="273"/>
    </location>
</feature>
<dbReference type="Pfam" id="PF05425">
    <property type="entry name" value="CopD"/>
    <property type="match status" value="1"/>
</dbReference>
<evidence type="ECO:0000256" key="2">
    <source>
        <dbReference type="ARBA" id="ARBA00022475"/>
    </source>
</evidence>
<feature type="transmembrane region" description="Helical" evidence="7">
    <location>
        <begin position="417"/>
        <end position="435"/>
    </location>
</feature>
<evidence type="ECO:0000313" key="10">
    <source>
        <dbReference type="Proteomes" id="UP000306985"/>
    </source>
</evidence>
<keyword evidence="10" id="KW-1185">Reference proteome</keyword>
<dbReference type="GO" id="GO:0006825">
    <property type="term" value="P:copper ion transport"/>
    <property type="evidence" value="ECO:0007669"/>
    <property type="project" value="InterPro"/>
</dbReference>
<dbReference type="InterPro" id="IPR008457">
    <property type="entry name" value="Cu-R_CopD_dom"/>
</dbReference>
<dbReference type="OrthoDB" id="5241646at2"/>
<accession>A0A4U6QLN6</accession>
<evidence type="ECO:0000256" key="7">
    <source>
        <dbReference type="SAM" id="Phobius"/>
    </source>
</evidence>
<comment type="caution">
    <text evidence="9">The sequence shown here is derived from an EMBL/GenBank/DDBJ whole genome shotgun (WGS) entry which is preliminary data.</text>
</comment>
<sequence length="685" mass="72352">MPATGAPGKQPSGSVTTDSPAGAWSVATVVVTAGVTAFCLAMGLSALVPARTEIPGLPSAGQLTAVGLPAVKALFDLAAAATVGWLLAAAFLVPPQRSGVLDVGGYRAVRAASTAAAVWAAAALALIPLTLSDTMGRSLDVAMTPEWILRGLSVLGSLRAYLIVAVVAALIAVLARIVLAPGWAAVLLAGAAAAMLALADTGHSSQSGDHDVAVDSMIYHLIGVTVWVGGLIAFLGLARQRVKHLDVVARRYSAIALVAFVVVAVSGVANAWIRIAYLSDLWTTPYGRLVLAKFVLLVGLGAVGWWHRRRTLPAVSSGERGPLIRWATGEVLVMAATIGVAATLGRTATPPPSGAAPSDIALTLGYDLDGPPTFWSLLTQWRFDWVLGTAALVGAALYLVAVRRLRQRGDSWPVGRTVAWLLGCAALLVATSSGLGRYSAAQFSIHMIEHMGLGMVAPILLVLGGPVSLALRALPAAGRGQPPGLREGIVSALHSRFSRFITHPLVVFVLFIGSFYAVYFSPLFGTLMEAHLGHLLMKVHFLITGYLYYWVIIGVDPTPRRVPPYAKLALLIGALPFHAFFGLALMNGRNALAADHYNRLGLPWVTDLVGDQRLGGAIAWGATEIPLLIVLIALVAQWARSDQREADRTDRQADRDSDAELNAYNRMLAELAVRDHDRPDRRVEP</sequence>
<organism evidence="9 10">
    <name type="scientific">Nakamurella flava</name>
    <dbReference type="NCBI Taxonomy" id="2576308"/>
    <lineage>
        <taxon>Bacteria</taxon>
        <taxon>Bacillati</taxon>
        <taxon>Actinomycetota</taxon>
        <taxon>Actinomycetes</taxon>
        <taxon>Nakamurellales</taxon>
        <taxon>Nakamurellaceae</taxon>
        <taxon>Nakamurella</taxon>
    </lineage>
</organism>
<dbReference type="InterPro" id="IPR032694">
    <property type="entry name" value="CopC/D"/>
</dbReference>
<gene>
    <name evidence="9" type="ORF">FDO65_06500</name>
</gene>
<keyword evidence="3 7" id="KW-0812">Transmembrane</keyword>
<dbReference type="EMBL" id="SZZH01000001">
    <property type="protein sequence ID" value="TKV61261.1"/>
    <property type="molecule type" value="Genomic_DNA"/>
</dbReference>
<proteinExistence type="predicted"/>
<feature type="transmembrane region" description="Helical" evidence="7">
    <location>
        <begin position="455"/>
        <end position="474"/>
    </location>
</feature>
<feature type="domain" description="Copper resistance protein D" evidence="8">
    <location>
        <begin position="248"/>
        <end position="344"/>
    </location>
</feature>
<feature type="transmembrane region" description="Helical" evidence="7">
    <location>
        <begin position="73"/>
        <end position="93"/>
    </location>
</feature>
<feature type="transmembrane region" description="Helical" evidence="7">
    <location>
        <begin position="218"/>
        <end position="238"/>
    </location>
</feature>
<reference evidence="9 10" key="1">
    <citation type="submission" date="2019-05" db="EMBL/GenBank/DDBJ databases">
        <title>Nakamurella sp. N5BH11, whole genome shotgun sequence.</title>
        <authorList>
            <person name="Tuo L."/>
        </authorList>
    </citation>
    <scope>NUCLEOTIDE SEQUENCE [LARGE SCALE GENOMIC DNA]</scope>
    <source>
        <strain evidence="9 10">N5BH11</strain>
    </source>
</reference>
<evidence type="ECO:0000256" key="4">
    <source>
        <dbReference type="ARBA" id="ARBA00022989"/>
    </source>
</evidence>
<evidence type="ECO:0000313" key="9">
    <source>
        <dbReference type="EMBL" id="TKV61261.1"/>
    </source>
</evidence>
<feature type="region of interest" description="Disordered" evidence="6">
    <location>
        <begin position="1"/>
        <end position="20"/>
    </location>
</feature>
<protein>
    <submittedName>
        <fullName evidence="9">Copper resistance protein CopD</fullName>
    </submittedName>
</protein>
<dbReference type="Proteomes" id="UP000306985">
    <property type="component" value="Unassembled WGS sequence"/>
</dbReference>
<keyword evidence="4 7" id="KW-1133">Transmembrane helix</keyword>
<keyword evidence="2" id="KW-1003">Cell membrane</keyword>
<evidence type="ECO:0000259" key="8">
    <source>
        <dbReference type="Pfam" id="PF05425"/>
    </source>
</evidence>
<evidence type="ECO:0000256" key="1">
    <source>
        <dbReference type="ARBA" id="ARBA00004651"/>
    </source>
</evidence>
<feature type="transmembrane region" description="Helical" evidence="7">
    <location>
        <begin position="178"/>
        <end position="198"/>
    </location>
</feature>
<dbReference type="PANTHER" id="PTHR34820">
    <property type="entry name" value="INNER MEMBRANE PROTEIN YEBZ"/>
    <property type="match status" value="1"/>
</dbReference>
<dbReference type="RefSeq" id="WP_137448565.1">
    <property type="nucleotide sequence ID" value="NZ_SZZH01000001.1"/>
</dbReference>